<comment type="caution">
    <text evidence="2">The sequence shown here is derived from an EMBL/GenBank/DDBJ whole genome shotgun (WGS) entry which is preliminary data.</text>
</comment>
<dbReference type="Gene3D" id="3.40.50.300">
    <property type="entry name" value="P-loop containing nucleotide triphosphate hydrolases"/>
    <property type="match status" value="1"/>
</dbReference>
<dbReference type="InterPro" id="IPR027417">
    <property type="entry name" value="P-loop_NTPase"/>
</dbReference>
<dbReference type="GO" id="GO:0016301">
    <property type="term" value="F:kinase activity"/>
    <property type="evidence" value="ECO:0007669"/>
    <property type="project" value="UniProtKB-KW"/>
</dbReference>
<evidence type="ECO:0000313" key="3">
    <source>
        <dbReference type="Proteomes" id="UP000292685"/>
    </source>
</evidence>
<dbReference type="EMBL" id="SHLA01000001">
    <property type="protein sequence ID" value="RZU61425.1"/>
    <property type="molecule type" value="Genomic_DNA"/>
</dbReference>
<dbReference type="GO" id="GO:0005524">
    <property type="term" value="F:ATP binding"/>
    <property type="evidence" value="ECO:0007669"/>
    <property type="project" value="InterPro"/>
</dbReference>
<keyword evidence="2" id="KW-0808">Transferase</keyword>
<organism evidence="2 3">
    <name type="scientific">Zhihengliuella halotolerans</name>
    <dbReference type="NCBI Taxonomy" id="370736"/>
    <lineage>
        <taxon>Bacteria</taxon>
        <taxon>Bacillati</taxon>
        <taxon>Actinomycetota</taxon>
        <taxon>Actinomycetes</taxon>
        <taxon>Micrococcales</taxon>
        <taxon>Micrococcaceae</taxon>
        <taxon>Zhihengliuella</taxon>
    </lineage>
</organism>
<accession>A0A4Q8ACR1</accession>
<feature type="domain" description="Phosphoribulokinase/uridine kinase" evidence="1">
    <location>
        <begin position="9"/>
        <end position="153"/>
    </location>
</feature>
<evidence type="ECO:0000259" key="1">
    <source>
        <dbReference type="Pfam" id="PF00485"/>
    </source>
</evidence>
<name>A0A4Q8ACR1_9MICC</name>
<dbReference type="Pfam" id="PF00485">
    <property type="entry name" value="PRK"/>
    <property type="match status" value="1"/>
</dbReference>
<dbReference type="Proteomes" id="UP000292685">
    <property type="component" value="Unassembled WGS sequence"/>
</dbReference>
<dbReference type="InterPro" id="IPR006083">
    <property type="entry name" value="PRK/URK"/>
</dbReference>
<dbReference type="SUPFAM" id="SSF52540">
    <property type="entry name" value="P-loop containing nucleoside triphosphate hydrolases"/>
    <property type="match status" value="1"/>
</dbReference>
<reference evidence="2 3" key="1">
    <citation type="submission" date="2019-02" db="EMBL/GenBank/DDBJ databases">
        <title>Sequencing the genomes of 1000 actinobacteria strains.</title>
        <authorList>
            <person name="Klenk H.-P."/>
        </authorList>
    </citation>
    <scope>NUCLEOTIDE SEQUENCE [LARGE SCALE GENOMIC DNA]</scope>
    <source>
        <strain evidence="2 3">DSM 17364</strain>
    </source>
</reference>
<protein>
    <submittedName>
        <fullName evidence="2">Uridine kinase</fullName>
    </submittedName>
</protein>
<sequence>MQSSSQTLILLGGASGAGKSYLAARFGDPHLVLDNFYRELAENTAESPLPATRYGEVDWDHPGTWNLQAAVDAVIELLETGQTRVPNYSISTSSYAGHSLVSLDRGPVIAEGIFGELILEPLRRQDVPVQALYVDTPPLATAVRRFARDVAERRKPIPFLLKRGWALFRAEGELRRRYLDAGFVPLRKRAVKKMLSALG</sequence>
<gene>
    <name evidence="2" type="ORF">EV380_0995</name>
</gene>
<proteinExistence type="predicted"/>
<dbReference type="AlphaFoldDB" id="A0A4Q8ACR1"/>
<keyword evidence="3" id="KW-1185">Reference proteome</keyword>
<evidence type="ECO:0000313" key="2">
    <source>
        <dbReference type="EMBL" id="RZU61425.1"/>
    </source>
</evidence>
<keyword evidence="2" id="KW-0418">Kinase</keyword>